<feature type="transmembrane region" description="Helical" evidence="11">
    <location>
        <begin position="1340"/>
        <end position="1361"/>
    </location>
</feature>
<dbReference type="SMART" id="SM00382">
    <property type="entry name" value="AAA"/>
    <property type="match status" value="2"/>
</dbReference>
<evidence type="ECO:0000313" key="13">
    <source>
        <dbReference type="EMBL" id="KAK9833804.1"/>
    </source>
</evidence>
<dbReference type="PANTHER" id="PTHR19229:SF36">
    <property type="entry name" value="ATP-BINDING CASSETTE SUB-FAMILY A MEMBER 2"/>
    <property type="match status" value="1"/>
</dbReference>
<comment type="subcellular location">
    <subcellularLocation>
        <location evidence="1">Membrane</location>
        <topology evidence="1">Multi-pass membrane protein</topology>
    </subcellularLocation>
</comment>
<dbReference type="InterPro" id="IPR027417">
    <property type="entry name" value="P-loop_NTPase"/>
</dbReference>
<reference evidence="13 14" key="1">
    <citation type="journal article" date="2024" name="Nat. Commun.">
        <title>Phylogenomics reveals the evolutionary origins of lichenization in chlorophyte algae.</title>
        <authorList>
            <person name="Puginier C."/>
            <person name="Libourel C."/>
            <person name="Otte J."/>
            <person name="Skaloud P."/>
            <person name="Haon M."/>
            <person name="Grisel S."/>
            <person name="Petersen M."/>
            <person name="Berrin J.G."/>
            <person name="Delaux P.M."/>
            <person name="Dal Grande F."/>
            <person name="Keller J."/>
        </authorList>
    </citation>
    <scope>NUCLEOTIDE SEQUENCE [LARGE SCALE GENOMIC DNA]</scope>
    <source>
        <strain evidence="13 14">SAG 2145</strain>
    </source>
</reference>
<feature type="transmembrane region" description="Helical" evidence="11">
    <location>
        <begin position="501"/>
        <end position="522"/>
    </location>
</feature>
<evidence type="ECO:0000256" key="4">
    <source>
        <dbReference type="ARBA" id="ARBA00022692"/>
    </source>
</evidence>
<evidence type="ECO:0000256" key="7">
    <source>
        <dbReference type="ARBA" id="ARBA00022840"/>
    </source>
</evidence>
<feature type="region of interest" description="Disordered" evidence="10">
    <location>
        <begin position="1068"/>
        <end position="1107"/>
    </location>
</feature>
<feature type="compositionally biased region" description="Polar residues" evidence="10">
    <location>
        <begin position="1069"/>
        <end position="1078"/>
    </location>
</feature>
<dbReference type="Gene3D" id="3.40.50.300">
    <property type="entry name" value="P-loop containing nucleotide triphosphate hydrolases"/>
    <property type="match status" value="2"/>
</dbReference>
<dbReference type="CDD" id="cd03263">
    <property type="entry name" value="ABC_subfamily_A"/>
    <property type="match status" value="2"/>
</dbReference>
<dbReference type="GO" id="GO:0005524">
    <property type="term" value="F:ATP binding"/>
    <property type="evidence" value="ECO:0007669"/>
    <property type="project" value="UniProtKB-KW"/>
</dbReference>
<proteinExistence type="inferred from homology"/>
<keyword evidence="6" id="KW-0547">Nucleotide-binding</keyword>
<dbReference type="PROSITE" id="PS00211">
    <property type="entry name" value="ABC_TRANSPORTER_1"/>
    <property type="match status" value="2"/>
</dbReference>
<comment type="caution">
    <text evidence="13">The sequence shown here is derived from an EMBL/GenBank/DDBJ whole genome shotgun (WGS) entry which is preliminary data.</text>
</comment>
<dbReference type="SUPFAM" id="SSF52540">
    <property type="entry name" value="P-loop containing nucleoside triphosphate hydrolases"/>
    <property type="match status" value="2"/>
</dbReference>
<sequence length="1938" mass="209664">MTQAGALLRKNFLLQTRSKRSRVGLGGWGSFVFELLTPAAFFLLLCIPKQYLKPIHTPLQAFPPLDLDVYNFPNDYQGAAARYGGGLAHILYAPNTTEVQALTETLARALACPANYARAFLGTKSFAGLFHLRDQPSQCAVQSTCMTDPACWQPLHESSLQGFASEADALAYLAHHQELVDAMVVFQIHDADVTDSSSSISNPQASRSSSSSSNKGLSASTTPEAINSHRNSLGNSVTSADSMKHATDADQLAGQGVTHAAKHQPAPAASNHAETAVIPTKYTIRANSSGSEGLPTTRQLIDPFSNPVLLPAYYKDYWFFVNLQLALDRSILGHVMAENASAVQSLLMKSPRHELRSTANSLTASRQLLDTTSHEHDVNTKIAAEENARSTSVEPAIPVDDFITQEASQKLQEAADAARAFASALGANGPSITYNPRPLPAGMRTLPASSHPSTWRDNASTDRRVWSERPGVLPVNVEVAFKAYPRPKGIFDLASAAAGGALNLLLGIAFLYPTRNIVAAVVQEKELRLREGMKIFGLQDVAYWSSWAATYFGQLAISGVLCALVCMYPFAHSSFFLVLILLWLITAALIAFAFFISTFFNAARVAGQVAVIVYIASVAPGLIVSELQPLGGRWWYVACLFPPACLNQFAFAIIRWESVQRGLTLDTWRIPITPIYEFSTLSIILTLTLDIFLFGALTWYFDKVWPGEFGQPLPWHFVFQPSYWSRGKDAAGASPAEQQAVAHQLQSSTGQGRLVAVAIAGLRKVFRTTDNAEKHAVDGLTLSMEKGHVTALLGKNGAGKTTTISILTGMLRPTAGDARINGRSVRTDMAAIREDLGVCPQFDILWPTLTVREHLSFYAHIKLIPGNEHADAILQAAQDVGLEGKMEARAEELSGGQKRKLSVAIAFLADPAVVFLDEPTSGMDPYSRRFTWDVIRRHKEGRAIVLTTHSMEEADILADRIAVMADGRLAAAGTSLDLKSRFGVGYTLTVSLVDNEETDKLASLIKDHVPDSHQGEATSSEATFQLPREDALKFAEMLRAIDFKKAELGVTGYGLSVTTMEEVFLRISEGSNPPSSSIPVEDGTANGTAGGHEPARSNGAAESNAGSVAEPLLASEAEHPSNRLNGWSLYLRQLRALFVKRALSAKRDKWSVLLQLIIPILIVLVAIWTGKVSRLATDDPPLAINRAICMKGSPAAFAASNATRLNNTGLGAFMADYAIGGLMETNQSKIWNLPFSNPLNGTLDGWLLKHWFEDLELNDGLFLESAANSSAVLTAEDAIKYTLMVNTSGLHTLPAALQEANSALLRGISGGVLGGLDVTNHPFPKTNELLRINNELGTQFLILGLIAAAAILSSAYAIFITREYASGSKHLQVVAGAPLTALWGATYLWDLISCAIILAGFVVCFYLFDLPAFRGMRMVAIICLLIAFSFSALPYTYVKTFGYQDEMAAYRANLATSLFPGLIGFLCTVIIDTILAVPFGQPRPSLRTFNFRLKFGLRAIVPHYCLARGLYDITQTYGEPQGKPDTNPFAWGAAKQQLVWLGIQTVVYLLLTLAREAGVLSRIRIHLRGTWNSVSARGRTASNASVSGQLAEGAATEDVDVAEQRRAVEQHSIPGNLQMLLDQVSKTYYLGPAQPPLLAVDNVALAVHPGECFGLLGVNGAGKTTIFKMLTGELEPDKGEAFICGRSLTRAPSSARRRLGYCPQANALPGLLTGREVMRLYASLRGIPSTALESEATELLERLGLTPYADRICSSYSGGNQRKLSVAVALVGSPPVILMDEPSTGCDPTAKRALWDLLRKDVLAAGQTVILTSHSMEECEALCTRLAIMATGHMRCLGSVQHLKSRFGQGYTLDMRVVEGQQDVVRSGVSDVCPDAQPGQATAASLSFMIPQQQLDLPQVFACIEEQRAKGLIEDYALSQTTLENVFITLAEGNISRQ</sequence>
<accession>A0AAW1RJJ6</accession>
<dbReference type="InterPro" id="IPR013525">
    <property type="entry name" value="ABC2_TM"/>
</dbReference>
<name>A0AAW1RJJ6_9CHLO</name>
<feature type="transmembrane region" description="Helical" evidence="11">
    <location>
        <begin position="1150"/>
        <end position="1168"/>
    </location>
</feature>
<protein>
    <recommendedName>
        <fullName evidence="12">ABC transporter domain-containing protein</fullName>
    </recommendedName>
</protein>
<dbReference type="PANTHER" id="PTHR19229">
    <property type="entry name" value="ATP-BINDING CASSETTE TRANSPORTER SUBFAMILY A ABCA"/>
    <property type="match status" value="1"/>
</dbReference>
<feature type="transmembrane region" description="Helical" evidence="11">
    <location>
        <begin position="675"/>
        <end position="701"/>
    </location>
</feature>
<evidence type="ECO:0000256" key="5">
    <source>
        <dbReference type="ARBA" id="ARBA00022737"/>
    </source>
</evidence>
<feature type="transmembrane region" description="Helical" evidence="11">
    <location>
        <begin position="1458"/>
        <end position="1479"/>
    </location>
</feature>
<evidence type="ECO:0000313" key="14">
    <source>
        <dbReference type="Proteomes" id="UP001438707"/>
    </source>
</evidence>
<feature type="compositionally biased region" description="Polar residues" evidence="10">
    <location>
        <begin position="221"/>
        <end position="239"/>
    </location>
</feature>
<dbReference type="InterPro" id="IPR003593">
    <property type="entry name" value="AAA+_ATPase"/>
</dbReference>
<keyword evidence="5" id="KW-0677">Repeat</keyword>
<evidence type="ECO:0000256" key="6">
    <source>
        <dbReference type="ARBA" id="ARBA00022741"/>
    </source>
</evidence>
<feature type="region of interest" description="Disordered" evidence="10">
    <location>
        <begin position="194"/>
        <end position="239"/>
    </location>
</feature>
<evidence type="ECO:0000256" key="8">
    <source>
        <dbReference type="ARBA" id="ARBA00022989"/>
    </source>
</evidence>
<feature type="transmembrane region" description="Helical" evidence="11">
    <location>
        <begin position="1419"/>
        <end position="1438"/>
    </location>
</feature>
<feature type="transmembrane region" description="Helical" evidence="11">
    <location>
        <begin position="543"/>
        <end position="570"/>
    </location>
</feature>
<dbReference type="FunFam" id="3.40.50.300:FF:002470">
    <property type="entry name" value="ABC transporter, putative"/>
    <property type="match status" value="1"/>
</dbReference>
<evidence type="ECO:0000256" key="11">
    <source>
        <dbReference type="SAM" id="Phobius"/>
    </source>
</evidence>
<keyword evidence="3" id="KW-0813">Transport</keyword>
<feature type="transmembrane region" description="Helical" evidence="11">
    <location>
        <begin position="634"/>
        <end position="654"/>
    </location>
</feature>
<dbReference type="GO" id="GO:0140359">
    <property type="term" value="F:ABC-type transporter activity"/>
    <property type="evidence" value="ECO:0007669"/>
    <property type="project" value="InterPro"/>
</dbReference>
<dbReference type="FunFam" id="3.40.50.300:FF:000665">
    <property type="entry name" value="ABC transporter A family member 2"/>
    <property type="match status" value="1"/>
</dbReference>
<dbReference type="InterPro" id="IPR003439">
    <property type="entry name" value="ABC_transporter-like_ATP-bd"/>
</dbReference>
<keyword evidence="7" id="KW-0067">ATP-binding</keyword>
<feature type="transmembrane region" description="Helical" evidence="11">
    <location>
        <begin position="1381"/>
        <end position="1407"/>
    </location>
</feature>
<dbReference type="InterPro" id="IPR026082">
    <property type="entry name" value="ABCA"/>
</dbReference>
<dbReference type="PROSITE" id="PS50893">
    <property type="entry name" value="ABC_TRANSPORTER_2"/>
    <property type="match status" value="2"/>
</dbReference>
<keyword evidence="9 11" id="KW-0472">Membrane</keyword>
<dbReference type="InterPro" id="IPR017871">
    <property type="entry name" value="ABC_transporter-like_CS"/>
</dbReference>
<dbReference type="Proteomes" id="UP001438707">
    <property type="component" value="Unassembled WGS sequence"/>
</dbReference>
<organism evidence="13 14">
    <name type="scientific">Apatococcus lobatus</name>
    <dbReference type="NCBI Taxonomy" id="904363"/>
    <lineage>
        <taxon>Eukaryota</taxon>
        <taxon>Viridiplantae</taxon>
        <taxon>Chlorophyta</taxon>
        <taxon>core chlorophytes</taxon>
        <taxon>Trebouxiophyceae</taxon>
        <taxon>Chlorellales</taxon>
        <taxon>Chlorellaceae</taxon>
        <taxon>Apatococcus</taxon>
    </lineage>
</organism>
<dbReference type="GO" id="GO:0005319">
    <property type="term" value="F:lipid transporter activity"/>
    <property type="evidence" value="ECO:0007669"/>
    <property type="project" value="TreeGrafter"/>
</dbReference>
<gene>
    <name evidence="13" type="ORF">WJX74_006350</name>
</gene>
<feature type="transmembrane region" description="Helical" evidence="11">
    <location>
        <begin position="576"/>
        <end position="597"/>
    </location>
</feature>
<evidence type="ECO:0000256" key="3">
    <source>
        <dbReference type="ARBA" id="ARBA00022448"/>
    </source>
</evidence>
<dbReference type="GO" id="GO:0016887">
    <property type="term" value="F:ATP hydrolysis activity"/>
    <property type="evidence" value="ECO:0007669"/>
    <property type="project" value="InterPro"/>
</dbReference>
<evidence type="ECO:0000256" key="2">
    <source>
        <dbReference type="ARBA" id="ARBA00008526"/>
    </source>
</evidence>
<keyword evidence="14" id="KW-1185">Reference proteome</keyword>
<keyword evidence="8 11" id="KW-1133">Transmembrane helix</keyword>
<evidence type="ECO:0000256" key="1">
    <source>
        <dbReference type="ARBA" id="ARBA00004141"/>
    </source>
</evidence>
<evidence type="ECO:0000256" key="9">
    <source>
        <dbReference type="ARBA" id="ARBA00023136"/>
    </source>
</evidence>
<feature type="region of interest" description="Disordered" evidence="10">
    <location>
        <begin position="252"/>
        <end position="273"/>
    </location>
</feature>
<comment type="similarity">
    <text evidence="2">Belongs to the ABC transporter superfamily. ABCA family. CPR flippase (TC 3.A.1.211) subfamily.</text>
</comment>
<feature type="domain" description="ABC transporter" evidence="12">
    <location>
        <begin position="1619"/>
        <end position="1856"/>
    </location>
</feature>
<evidence type="ECO:0000259" key="12">
    <source>
        <dbReference type="PROSITE" id="PS50893"/>
    </source>
</evidence>
<feature type="domain" description="ABC transporter" evidence="12">
    <location>
        <begin position="760"/>
        <end position="991"/>
    </location>
</feature>
<keyword evidence="4 11" id="KW-0812">Transmembrane</keyword>
<dbReference type="EMBL" id="JALJOS010000010">
    <property type="protein sequence ID" value="KAK9833804.1"/>
    <property type="molecule type" value="Genomic_DNA"/>
</dbReference>
<feature type="compositionally biased region" description="Low complexity" evidence="10">
    <location>
        <begin position="196"/>
        <end position="220"/>
    </location>
</feature>
<dbReference type="Pfam" id="PF12698">
    <property type="entry name" value="ABC2_membrane_3"/>
    <property type="match status" value="2"/>
</dbReference>
<feature type="transmembrane region" description="Helical" evidence="11">
    <location>
        <begin position="25"/>
        <end position="45"/>
    </location>
</feature>
<evidence type="ECO:0000256" key="10">
    <source>
        <dbReference type="SAM" id="MobiDB-lite"/>
    </source>
</evidence>
<feature type="transmembrane region" description="Helical" evidence="11">
    <location>
        <begin position="609"/>
        <end position="628"/>
    </location>
</feature>
<dbReference type="GO" id="GO:0016020">
    <property type="term" value="C:membrane"/>
    <property type="evidence" value="ECO:0007669"/>
    <property type="project" value="UniProtKB-SubCell"/>
</dbReference>
<dbReference type="Pfam" id="PF00005">
    <property type="entry name" value="ABC_tran"/>
    <property type="match status" value="2"/>
</dbReference>